<accession>A0A1G8KKX2</accession>
<keyword evidence="1" id="KW-0732">Signal</keyword>
<proteinExistence type="predicted"/>
<keyword evidence="3" id="KW-1185">Reference proteome</keyword>
<evidence type="ECO:0000313" key="3">
    <source>
        <dbReference type="Proteomes" id="UP000199527"/>
    </source>
</evidence>
<reference evidence="3" key="1">
    <citation type="submission" date="2016-10" db="EMBL/GenBank/DDBJ databases">
        <authorList>
            <person name="Varghese N."/>
            <person name="Submissions S."/>
        </authorList>
    </citation>
    <scope>NUCLEOTIDE SEQUENCE [LARGE SCALE GENOMIC DNA]</scope>
    <source>
        <strain evidence="3">DSM 23317</strain>
    </source>
</reference>
<evidence type="ECO:0000313" key="2">
    <source>
        <dbReference type="EMBL" id="SDI43540.1"/>
    </source>
</evidence>
<name>A0A1G8KKX2_9GAMM</name>
<dbReference type="Proteomes" id="UP000199527">
    <property type="component" value="Unassembled WGS sequence"/>
</dbReference>
<gene>
    <name evidence="2" type="ORF">SAMN04488540_101395</name>
</gene>
<dbReference type="AlphaFoldDB" id="A0A1G8KKX2"/>
<protein>
    <submittedName>
        <fullName evidence="2">Uncharacterized protein</fullName>
    </submittedName>
</protein>
<feature type="chain" id="PRO_5011764331" evidence="1">
    <location>
        <begin position="19"/>
        <end position="118"/>
    </location>
</feature>
<feature type="signal peptide" evidence="1">
    <location>
        <begin position="1"/>
        <end position="18"/>
    </location>
</feature>
<organism evidence="2 3">
    <name type="scientific">Ferrimonas sediminum</name>
    <dbReference type="NCBI Taxonomy" id="718193"/>
    <lineage>
        <taxon>Bacteria</taxon>
        <taxon>Pseudomonadati</taxon>
        <taxon>Pseudomonadota</taxon>
        <taxon>Gammaproteobacteria</taxon>
        <taxon>Alteromonadales</taxon>
        <taxon>Ferrimonadaceae</taxon>
        <taxon>Ferrimonas</taxon>
    </lineage>
</organism>
<dbReference type="OrthoDB" id="6400605at2"/>
<dbReference type="RefSeq" id="WP_090361097.1">
    <property type="nucleotide sequence ID" value="NZ_FNEM01000001.1"/>
</dbReference>
<evidence type="ECO:0000256" key="1">
    <source>
        <dbReference type="SAM" id="SignalP"/>
    </source>
</evidence>
<sequence length="118" mass="12958">MRTLLLAITLLLSAVATAYDSTSPQVKLLYGIHGPDGSLLHAQQIQVTLVKPYYLKLDRGSAGHLELVISVDELATRLSLSAPELGECEFTLEREYDAGTCHTHNGSSVTLMIDRYNR</sequence>
<dbReference type="EMBL" id="FNEM01000001">
    <property type="protein sequence ID" value="SDI43540.1"/>
    <property type="molecule type" value="Genomic_DNA"/>
</dbReference>